<gene>
    <name evidence="2" type="primary">Aste57867_2601</name>
    <name evidence="1" type="ORF">As57867_002594</name>
    <name evidence="2" type="ORF">ASTE57867_2601</name>
</gene>
<dbReference type="OrthoDB" id="80149at2759"/>
<evidence type="ECO:0000313" key="3">
    <source>
        <dbReference type="Proteomes" id="UP000332933"/>
    </source>
</evidence>
<dbReference type="EMBL" id="VJMH01000340">
    <property type="protein sequence ID" value="KAF0716898.1"/>
    <property type="molecule type" value="Genomic_DNA"/>
</dbReference>
<dbReference type="EMBL" id="CAADRA010000340">
    <property type="protein sequence ID" value="VFT79797.1"/>
    <property type="molecule type" value="Genomic_DNA"/>
</dbReference>
<sequence>MHIGPSGIAMMTRRQAETLRQQKYRAAKRAEFKLLEAELRYLEDYLARLRVDPHATRVVTVTRQNPYALALQVLKQHNKSLHEQVERRAKLAQLLSMWVASQRPQPCVRSQATWIQTTLLADPDARRHGHEWLSARVYHTALAAISSHPFGGEIDDYFRVQVHTTIDDDDDHANIAATEIHLQTTCFAPYQEIAKALWTLFHGIYFDTTAMASCAAIEQVHDHLVYHQSQNRGFGARVNRVMGQFEDPNRIVLTSSLVADDERFPVPQDELRAHGFGWISLERVTDSITLTRFSMLQFAPFNARGTASLEDIGRIYGKSAHGIEHRDSYIQHVRAAIETSTVQMRQALHTTLRQMIRESRQEAAAQQEQNYAATPS</sequence>
<evidence type="ECO:0000313" key="2">
    <source>
        <dbReference type="EMBL" id="VFT79797.1"/>
    </source>
</evidence>
<reference evidence="1" key="2">
    <citation type="submission" date="2019-06" db="EMBL/GenBank/DDBJ databases">
        <title>Genomics analysis of Aphanomyces spp. identifies a new class of oomycete effector associated with host adaptation.</title>
        <authorList>
            <person name="Gaulin E."/>
        </authorList>
    </citation>
    <scope>NUCLEOTIDE SEQUENCE</scope>
    <source>
        <strain evidence="1">CBS 578.67</strain>
    </source>
</reference>
<keyword evidence="3" id="KW-1185">Reference proteome</keyword>
<reference evidence="2 3" key="1">
    <citation type="submission" date="2019-03" db="EMBL/GenBank/DDBJ databases">
        <authorList>
            <person name="Gaulin E."/>
            <person name="Dumas B."/>
        </authorList>
    </citation>
    <scope>NUCLEOTIDE SEQUENCE [LARGE SCALE GENOMIC DNA]</scope>
    <source>
        <strain evidence="2">CBS 568.67</strain>
    </source>
</reference>
<organism evidence="2 3">
    <name type="scientific">Aphanomyces stellatus</name>
    <dbReference type="NCBI Taxonomy" id="120398"/>
    <lineage>
        <taxon>Eukaryota</taxon>
        <taxon>Sar</taxon>
        <taxon>Stramenopiles</taxon>
        <taxon>Oomycota</taxon>
        <taxon>Saprolegniomycetes</taxon>
        <taxon>Saprolegniales</taxon>
        <taxon>Verrucalvaceae</taxon>
        <taxon>Aphanomyces</taxon>
    </lineage>
</organism>
<dbReference type="AlphaFoldDB" id="A0A485KDK8"/>
<proteinExistence type="predicted"/>
<name>A0A485KDK8_9STRA</name>
<protein>
    <submittedName>
        <fullName evidence="2">Aste57867_2601 protein</fullName>
    </submittedName>
</protein>
<accession>A0A485KDK8</accession>
<evidence type="ECO:0000313" key="1">
    <source>
        <dbReference type="EMBL" id="KAF0716898.1"/>
    </source>
</evidence>
<dbReference type="Proteomes" id="UP000332933">
    <property type="component" value="Unassembled WGS sequence"/>
</dbReference>